<gene>
    <name evidence="1" type="ORF">GCM10023116_02900</name>
</gene>
<organism evidence="1 2">
    <name type="scientific">Kistimonas scapharcae</name>
    <dbReference type="NCBI Taxonomy" id="1036133"/>
    <lineage>
        <taxon>Bacteria</taxon>
        <taxon>Pseudomonadati</taxon>
        <taxon>Pseudomonadota</taxon>
        <taxon>Gammaproteobacteria</taxon>
        <taxon>Oceanospirillales</taxon>
        <taxon>Endozoicomonadaceae</taxon>
        <taxon>Kistimonas</taxon>
    </lineage>
</organism>
<sequence>MLSGSEVSAGSVLSGSEVSAGMRGEFYGRAYNLSSISIRSFKNETNVLTENGEEKQKRIR</sequence>
<comment type="caution">
    <text evidence="1">The sequence shown here is derived from an EMBL/GenBank/DDBJ whole genome shotgun (WGS) entry which is preliminary data.</text>
</comment>
<dbReference type="EMBL" id="BAABFL010000016">
    <property type="protein sequence ID" value="GAA4648028.1"/>
    <property type="molecule type" value="Genomic_DNA"/>
</dbReference>
<name>A0ABP8UVV0_9GAMM</name>
<proteinExistence type="predicted"/>
<evidence type="ECO:0000313" key="2">
    <source>
        <dbReference type="Proteomes" id="UP001500604"/>
    </source>
</evidence>
<dbReference type="Proteomes" id="UP001500604">
    <property type="component" value="Unassembled WGS sequence"/>
</dbReference>
<evidence type="ECO:0000313" key="1">
    <source>
        <dbReference type="EMBL" id="GAA4648028.1"/>
    </source>
</evidence>
<accession>A0ABP8UVV0</accession>
<keyword evidence="2" id="KW-1185">Reference proteome</keyword>
<reference evidence="2" key="1">
    <citation type="journal article" date="2019" name="Int. J. Syst. Evol. Microbiol.">
        <title>The Global Catalogue of Microorganisms (GCM) 10K type strain sequencing project: providing services to taxonomists for standard genome sequencing and annotation.</title>
        <authorList>
            <consortium name="The Broad Institute Genomics Platform"/>
            <consortium name="The Broad Institute Genome Sequencing Center for Infectious Disease"/>
            <person name="Wu L."/>
            <person name="Ma J."/>
        </authorList>
    </citation>
    <scope>NUCLEOTIDE SEQUENCE [LARGE SCALE GENOMIC DNA]</scope>
    <source>
        <strain evidence="2">JCM 17805</strain>
    </source>
</reference>
<protein>
    <submittedName>
        <fullName evidence="1">Uncharacterized protein</fullName>
    </submittedName>
</protein>